<organism evidence="1">
    <name type="scientific">bioreactor metagenome</name>
    <dbReference type="NCBI Taxonomy" id="1076179"/>
    <lineage>
        <taxon>unclassified sequences</taxon>
        <taxon>metagenomes</taxon>
        <taxon>ecological metagenomes</taxon>
    </lineage>
</organism>
<dbReference type="GO" id="GO:0003824">
    <property type="term" value="F:catalytic activity"/>
    <property type="evidence" value="ECO:0007669"/>
    <property type="project" value="InterPro"/>
</dbReference>
<dbReference type="Gene3D" id="3.40.50.1950">
    <property type="entry name" value="Flavin prenyltransferase-like"/>
    <property type="match status" value="1"/>
</dbReference>
<accession>A0A645CCX7</accession>
<comment type="caution">
    <text evidence="1">The sequence shown here is derived from an EMBL/GenBank/DDBJ whole genome shotgun (WGS) entry which is preliminary data.</text>
</comment>
<protein>
    <submittedName>
        <fullName evidence="1">Uncharacterized protein</fullName>
    </submittedName>
</protein>
<dbReference type="SUPFAM" id="SSF52507">
    <property type="entry name" value="Homo-oligomeric flavin-containing Cys decarboxylases, HFCD"/>
    <property type="match status" value="1"/>
</dbReference>
<dbReference type="InterPro" id="IPR036551">
    <property type="entry name" value="Flavin_trans-like"/>
</dbReference>
<proteinExistence type="predicted"/>
<dbReference type="EMBL" id="VSSQ01026201">
    <property type="protein sequence ID" value="MPM74799.1"/>
    <property type="molecule type" value="Genomic_DNA"/>
</dbReference>
<dbReference type="AlphaFoldDB" id="A0A645CCX7"/>
<gene>
    <name evidence="1" type="ORF">SDC9_121788</name>
</gene>
<evidence type="ECO:0000313" key="1">
    <source>
        <dbReference type="EMBL" id="MPM74799.1"/>
    </source>
</evidence>
<name>A0A645CCX7_9ZZZZ</name>
<reference evidence="1" key="1">
    <citation type="submission" date="2019-08" db="EMBL/GenBank/DDBJ databases">
        <authorList>
            <person name="Kucharzyk K."/>
            <person name="Murdoch R.W."/>
            <person name="Higgins S."/>
            <person name="Loffler F."/>
        </authorList>
    </citation>
    <scope>NUCLEOTIDE SEQUENCE</scope>
</reference>
<sequence length="56" mass="6258">MVIVRENMEKLRRHGYRFLEPKESLLACGDVGKGALADVERITAAVLDCLERGEQA</sequence>